<sequence length="91" mass="10273">MAVNSDSFDKLPAEYQKILKEQAKAAAKYSFDTIASDNETATKTLKEAGVEFDENPDIQSFKNKLGGGEYYARYANQPWFNQEILDEILAK</sequence>
<protein>
    <submittedName>
        <fullName evidence="2">Uncharacterized protein</fullName>
    </submittedName>
</protein>
<gene>
    <name evidence="2" type="ORF">HMPREF1090_01565</name>
</gene>
<dbReference type="EMBL" id="AGYR01000013">
    <property type="protein sequence ID" value="ENZ17615.1"/>
    <property type="molecule type" value="Genomic_DNA"/>
</dbReference>
<dbReference type="Proteomes" id="UP000013085">
    <property type="component" value="Unassembled WGS sequence"/>
</dbReference>
<evidence type="ECO:0000313" key="2">
    <source>
        <dbReference type="EMBL" id="ENZ17615.1"/>
    </source>
</evidence>
<dbReference type="InterPro" id="IPR038404">
    <property type="entry name" value="TRAP_DctP_sf"/>
</dbReference>
<dbReference type="InterPro" id="IPR018389">
    <property type="entry name" value="DctP_fam"/>
</dbReference>
<dbReference type="AlphaFoldDB" id="A0A0E2HDP5"/>
<dbReference type="Pfam" id="PF03480">
    <property type="entry name" value="DctP"/>
    <property type="match status" value="1"/>
</dbReference>
<organism evidence="2 3">
    <name type="scientific">[Clostridium] clostridioforme 90A8</name>
    <dbReference type="NCBI Taxonomy" id="999408"/>
    <lineage>
        <taxon>Bacteria</taxon>
        <taxon>Bacillati</taxon>
        <taxon>Bacillota</taxon>
        <taxon>Clostridia</taxon>
        <taxon>Lachnospirales</taxon>
        <taxon>Lachnospiraceae</taxon>
        <taxon>Enterocloster</taxon>
    </lineage>
</organism>
<dbReference type="HOGENOM" id="CLU_2421757_0_0_9"/>
<dbReference type="RefSeq" id="WP_002595464.1">
    <property type="nucleotide sequence ID" value="NZ_KB851018.1"/>
</dbReference>
<keyword evidence="1" id="KW-0732">Signal</keyword>
<reference evidence="2 3" key="1">
    <citation type="submission" date="2013-01" db="EMBL/GenBank/DDBJ databases">
        <title>The Genome Sequence of Clostridium clostridioforme 90A8.</title>
        <authorList>
            <consortium name="The Broad Institute Genome Sequencing Platform"/>
            <person name="Earl A."/>
            <person name="Ward D."/>
            <person name="Feldgarden M."/>
            <person name="Gevers D."/>
            <person name="Courvalin P."/>
            <person name="Lambert T."/>
            <person name="Walker B."/>
            <person name="Young S.K."/>
            <person name="Zeng Q."/>
            <person name="Gargeya S."/>
            <person name="Fitzgerald M."/>
            <person name="Haas B."/>
            <person name="Abouelleil A."/>
            <person name="Alvarado L."/>
            <person name="Arachchi H.M."/>
            <person name="Berlin A.M."/>
            <person name="Chapman S.B."/>
            <person name="Dewar J."/>
            <person name="Goldberg J."/>
            <person name="Griggs A."/>
            <person name="Gujja S."/>
            <person name="Hansen M."/>
            <person name="Howarth C."/>
            <person name="Imamovic A."/>
            <person name="Larimer J."/>
            <person name="McCowan C."/>
            <person name="Murphy C."/>
            <person name="Neiman D."/>
            <person name="Pearson M."/>
            <person name="Priest M."/>
            <person name="Roberts A."/>
            <person name="Saif S."/>
            <person name="Shea T."/>
            <person name="Sisk P."/>
            <person name="Sykes S."/>
            <person name="Wortman J."/>
            <person name="Nusbaum C."/>
            <person name="Birren B."/>
        </authorList>
    </citation>
    <scope>NUCLEOTIDE SEQUENCE [LARGE SCALE GENOMIC DNA]</scope>
    <source>
        <strain evidence="2 3">90A8</strain>
    </source>
</reference>
<dbReference type="Gene3D" id="3.40.190.170">
    <property type="entry name" value="Bacterial extracellular solute-binding protein, family 7"/>
    <property type="match status" value="1"/>
</dbReference>
<accession>A0A0E2HDP5</accession>
<dbReference type="GO" id="GO:0055085">
    <property type="term" value="P:transmembrane transport"/>
    <property type="evidence" value="ECO:0007669"/>
    <property type="project" value="InterPro"/>
</dbReference>
<proteinExistence type="predicted"/>
<comment type="caution">
    <text evidence="2">The sequence shown here is derived from an EMBL/GenBank/DDBJ whole genome shotgun (WGS) entry which is preliminary data.</text>
</comment>
<dbReference type="PATRIC" id="fig|999408.3.peg.1684"/>
<name>A0A0E2HDP5_9FIRM</name>
<evidence type="ECO:0000313" key="3">
    <source>
        <dbReference type="Proteomes" id="UP000013085"/>
    </source>
</evidence>
<evidence type="ECO:0000256" key="1">
    <source>
        <dbReference type="ARBA" id="ARBA00022729"/>
    </source>
</evidence>